<feature type="signal peptide" evidence="1">
    <location>
        <begin position="1"/>
        <end position="20"/>
    </location>
</feature>
<dbReference type="Pfam" id="PF10988">
    <property type="entry name" value="DUF2807"/>
    <property type="match status" value="1"/>
</dbReference>
<dbReference type="AlphaFoldDB" id="A0A7X8SIE6"/>
<evidence type="ECO:0000256" key="1">
    <source>
        <dbReference type="SAM" id="SignalP"/>
    </source>
</evidence>
<dbReference type="Proteomes" id="UP000585050">
    <property type="component" value="Unassembled WGS sequence"/>
</dbReference>
<dbReference type="InterPro" id="IPR021255">
    <property type="entry name" value="DUF2807"/>
</dbReference>
<evidence type="ECO:0000313" key="4">
    <source>
        <dbReference type="Proteomes" id="UP000585050"/>
    </source>
</evidence>
<feature type="chain" id="PRO_5031525532" evidence="1">
    <location>
        <begin position="21"/>
        <end position="221"/>
    </location>
</feature>
<dbReference type="RefSeq" id="WP_168881534.1">
    <property type="nucleotide sequence ID" value="NZ_JABAIL010000002.1"/>
</dbReference>
<name>A0A7X8SIE6_9BACT</name>
<sequence length="221" mass="24338">MKSFTSLLFAFLLFSFNLFAQGNNKVTKPISVNDFNTLELEGAFDVVFKQGSTCKVFIEGKEKDVAEFKTIQDGKKLRISNSKDDDKNGKTNKKDLVVFIQFEDLEKLETTLVGEITNENELKFNTLTFENTGVGTTDLKINCKELNLEFTGVGKLKLSGNAITANLEANGVGSVDARDLVVRDMVAECNGIGNMKVNAYNTCKISANGLGSVKNYTELKE</sequence>
<feature type="domain" description="Putative auto-transporter adhesin head GIN" evidence="2">
    <location>
        <begin position="34"/>
        <end position="216"/>
    </location>
</feature>
<dbReference type="Gene3D" id="2.160.20.120">
    <property type="match status" value="1"/>
</dbReference>
<proteinExistence type="predicted"/>
<evidence type="ECO:0000313" key="3">
    <source>
        <dbReference type="EMBL" id="NLR90819.1"/>
    </source>
</evidence>
<keyword evidence="1" id="KW-0732">Signal</keyword>
<accession>A0A7X8SIE6</accession>
<organism evidence="3 4">
    <name type="scientific">Flammeovirga agarivorans</name>
    <dbReference type="NCBI Taxonomy" id="2726742"/>
    <lineage>
        <taxon>Bacteria</taxon>
        <taxon>Pseudomonadati</taxon>
        <taxon>Bacteroidota</taxon>
        <taxon>Cytophagia</taxon>
        <taxon>Cytophagales</taxon>
        <taxon>Flammeovirgaceae</taxon>
        <taxon>Flammeovirga</taxon>
    </lineage>
</organism>
<protein>
    <submittedName>
        <fullName evidence="3">DUF2807 domain-containing protein</fullName>
    </submittedName>
</protein>
<keyword evidence="4" id="KW-1185">Reference proteome</keyword>
<evidence type="ECO:0000259" key="2">
    <source>
        <dbReference type="Pfam" id="PF10988"/>
    </source>
</evidence>
<reference evidence="3 4" key="1">
    <citation type="submission" date="2020-04" db="EMBL/GenBank/DDBJ databases">
        <title>Flammeovirga sp. SR4, a novel species isolated from seawater.</title>
        <authorList>
            <person name="Wang X."/>
        </authorList>
    </citation>
    <scope>NUCLEOTIDE SEQUENCE [LARGE SCALE GENOMIC DNA]</scope>
    <source>
        <strain evidence="3 4">SR4</strain>
    </source>
</reference>
<gene>
    <name evidence="3" type="ORF">HGP29_06360</name>
</gene>
<dbReference type="EMBL" id="JABAIL010000002">
    <property type="protein sequence ID" value="NLR90819.1"/>
    <property type="molecule type" value="Genomic_DNA"/>
</dbReference>
<comment type="caution">
    <text evidence="3">The sequence shown here is derived from an EMBL/GenBank/DDBJ whole genome shotgun (WGS) entry which is preliminary data.</text>
</comment>